<evidence type="ECO:0000256" key="1">
    <source>
        <dbReference type="ARBA" id="ARBA00023284"/>
    </source>
</evidence>
<feature type="domain" description="Thioredoxin" evidence="3">
    <location>
        <begin position="26"/>
        <end position="187"/>
    </location>
</feature>
<dbReference type="RefSeq" id="WP_119758454.1">
    <property type="nucleotide sequence ID" value="NZ_CP032382.1"/>
</dbReference>
<dbReference type="InterPro" id="IPR013766">
    <property type="entry name" value="Thioredoxin_domain"/>
</dbReference>
<dbReference type="PANTHER" id="PTHR42899:SF1">
    <property type="entry name" value="SPERMATOGENESIS-ASSOCIATED PROTEIN 20"/>
    <property type="match status" value="1"/>
</dbReference>
<dbReference type="InterPro" id="IPR017937">
    <property type="entry name" value="Thioredoxin_CS"/>
</dbReference>
<evidence type="ECO:0000256" key="2">
    <source>
        <dbReference type="SAM" id="MobiDB-lite"/>
    </source>
</evidence>
<evidence type="ECO:0000259" key="3">
    <source>
        <dbReference type="PROSITE" id="PS51352"/>
    </source>
</evidence>
<evidence type="ECO:0000313" key="5">
    <source>
        <dbReference type="Proteomes" id="UP000266183"/>
    </source>
</evidence>
<proteinExistence type="predicted"/>
<dbReference type="PROSITE" id="PS51352">
    <property type="entry name" value="THIOREDOXIN_2"/>
    <property type="match status" value="1"/>
</dbReference>
<name>A0A385STM8_9BACT</name>
<organism evidence="4 5">
    <name type="scientific">Chryseolinea soli</name>
    <dbReference type="NCBI Taxonomy" id="2321403"/>
    <lineage>
        <taxon>Bacteria</taxon>
        <taxon>Pseudomonadati</taxon>
        <taxon>Bacteroidota</taxon>
        <taxon>Cytophagia</taxon>
        <taxon>Cytophagales</taxon>
        <taxon>Fulvivirgaceae</taxon>
        <taxon>Chryseolinea</taxon>
    </lineage>
</organism>
<dbReference type="InterPro" id="IPR004879">
    <property type="entry name" value="Ssp411-like_TRX"/>
</dbReference>
<dbReference type="Pfam" id="PF03190">
    <property type="entry name" value="Thioredox_DsbH"/>
    <property type="match status" value="1"/>
</dbReference>
<gene>
    <name evidence="4" type="ORF">D4L85_33500</name>
</gene>
<dbReference type="PANTHER" id="PTHR42899">
    <property type="entry name" value="SPERMATOGENESIS-ASSOCIATED PROTEIN 20"/>
    <property type="match status" value="1"/>
</dbReference>
<sequence length="213" mass="24118">MKRIIVLIAAIGLGACKPNQGLITTSQAPQQAPGSVSKAPDKEESTVAKVDATKVDVNWMTLDEAVKKADAEKRPIFIDVYTDWCGWCKVMDRETFNDPVVAKLLNDKFYPVKFNAEQTADVKFKGHVFKFVPSGDRGYHQLAAALLNNQLSYPTVVFLNENFDMLQPLPGYRKAPEFHMMAQFIGEGHYKTEKWNEWQSHYKSPYGSQRNEP</sequence>
<dbReference type="Proteomes" id="UP000266183">
    <property type="component" value="Chromosome"/>
</dbReference>
<dbReference type="InterPro" id="IPR024705">
    <property type="entry name" value="Ssp411"/>
</dbReference>
<dbReference type="PROSITE" id="PS00194">
    <property type="entry name" value="THIOREDOXIN_1"/>
    <property type="match status" value="1"/>
</dbReference>
<dbReference type="SUPFAM" id="SSF52833">
    <property type="entry name" value="Thioredoxin-like"/>
    <property type="match status" value="1"/>
</dbReference>
<keyword evidence="1" id="KW-0676">Redox-active center</keyword>
<dbReference type="OrthoDB" id="9811036at2"/>
<reference evidence="5" key="1">
    <citation type="submission" date="2018-09" db="EMBL/GenBank/DDBJ databases">
        <title>Chryseolinea sp. KIS68-18 isolated from soil.</title>
        <authorList>
            <person name="Weon H.-Y."/>
            <person name="Kwon S.-W."/>
            <person name="Lee S.A."/>
        </authorList>
    </citation>
    <scope>NUCLEOTIDE SEQUENCE [LARGE SCALE GENOMIC DNA]</scope>
    <source>
        <strain evidence="5">KIS68-18</strain>
    </source>
</reference>
<keyword evidence="5" id="KW-1185">Reference proteome</keyword>
<dbReference type="KEGG" id="chk:D4L85_33500"/>
<dbReference type="InterPro" id="IPR036249">
    <property type="entry name" value="Thioredoxin-like_sf"/>
</dbReference>
<dbReference type="AlphaFoldDB" id="A0A385STM8"/>
<dbReference type="EMBL" id="CP032382">
    <property type="protein sequence ID" value="AYB35203.1"/>
    <property type="molecule type" value="Genomic_DNA"/>
</dbReference>
<accession>A0A385STM8</accession>
<evidence type="ECO:0000313" key="4">
    <source>
        <dbReference type="EMBL" id="AYB35203.1"/>
    </source>
</evidence>
<dbReference type="PROSITE" id="PS51257">
    <property type="entry name" value="PROKAR_LIPOPROTEIN"/>
    <property type="match status" value="1"/>
</dbReference>
<feature type="compositionally biased region" description="Polar residues" evidence="2">
    <location>
        <begin position="25"/>
        <end position="34"/>
    </location>
</feature>
<feature type="region of interest" description="Disordered" evidence="2">
    <location>
        <begin position="25"/>
        <end position="44"/>
    </location>
</feature>
<protein>
    <submittedName>
        <fullName evidence="4">DUF255 domain-containing protein</fullName>
    </submittedName>
</protein>
<dbReference type="Gene3D" id="3.40.30.10">
    <property type="entry name" value="Glutaredoxin"/>
    <property type="match status" value="1"/>
</dbReference>